<reference evidence="1 2" key="1">
    <citation type="journal article" date="2019" name="Antimicrob. Agents Chemother.">
        <title>Applying Rapid Whole Genome Sequencing to Predict Phenotypic Antimicrobial Susceptibility Testing Results Among Carbapenem-Resistant Klebsiella pneumoniae Clinical Isolates.</title>
        <authorList>
            <person name="Tamma P.D."/>
            <person name="Fan Y."/>
            <person name="Bergman Y."/>
            <person name="Pertea G."/>
            <person name="Kazmi A."/>
            <person name="Lewis S."/>
            <person name="Carroll K.C."/>
            <person name="Schatz M.C."/>
            <person name="Timp W."/>
            <person name="Simner P.J."/>
        </authorList>
    </citation>
    <scope>NUCLEOTIDE SEQUENCE [LARGE SCALE GENOMIC DNA]</scope>
    <source>
        <strain evidence="1 2">KLPN_33</strain>
    </source>
</reference>
<organism evidence="1 2">
    <name type="scientific">Klebsiella pneumoniae</name>
    <dbReference type="NCBI Taxonomy" id="573"/>
    <lineage>
        <taxon>Bacteria</taxon>
        <taxon>Pseudomonadati</taxon>
        <taxon>Pseudomonadota</taxon>
        <taxon>Gammaproteobacteria</taxon>
        <taxon>Enterobacterales</taxon>
        <taxon>Enterobacteriaceae</taxon>
        <taxon>Klebsiella/Raoultella group</taxon>
        <taxon>Klebsiella</taxon>
        <taxon>Klebsiella pneumoniae complex</taxon>
    </lineage>
</organism>
<dbReference type="AlphaFoldDB" id="A0A3P2EIX5"/>
<dbReference type="EMBL" id="RCZY01000001">
    <property type="protein sequence ID" value="RRE44418.1"/>
    <property type="molecule type" value="Genomic_DNA"/>
</dbReference>
<protein>
    <submittedName>
        <fullName evidence="1">Uncharacterized protein</fullName>
    </submittedName>
</protein>
<name>A0A3P2EIX5_KLEPN</name>
<sequence length="137" mass="16509">MTELDKEVVKMATCSKHELMKVINEIDEEIEESGFPEEDFRFPVAWETYPHSLNNLLNDYDDFLRLKTDNKLLVMQYPVVQQYMELCDLHLDRLLDYFSNLAYHFRSDCSMFKEEMESCFPVNVQIQKIIRNNIYNY</sequence>
<comment type="caution">
    <text evidence="1">The sequence shown here is derived from an EMBL/GenBank/DDBJ whole genome shotgun (WGS) entry which is preliminary data.</text>
</comment>
<evidence type="ECO:0000313" key="2">
    <source>
        <dbReference type="Proteomes" id="UP000272440"/>
    </source>
</evidence>
<accession>A0A3P2EIX5</accession>
<dbReference type="Proteomes" id="UP000272440">
    <property type="component" value="Unassembled WGS sequence"/>
</dbReference>
<gene>
    <name evidence="1" type="ORF">EAO28_00695</name>
</gene>
<proteinExistence type="predicted"/>
<evidence type="ECO:0000313" key="1">
    <source>
        <dbReference type="EMBL" id="RRE44418.1"/>
    </source>
</evidence>